<reference evidence="9" key="1">
    <citation type="submission" date="2025-08" db="UniProtKB">
        <authorList>
            <consortium name="RefSeq"/>
        </authorList>
    </citation>
    <scope>IDENTIFICATION</scope>
</reference>
<feature type="domain" description="CCHC-type" evidence="6">
    <location>
        <begin position="264"/>
        <end position="279"/>
    </location>
</feature>
<protein>
    <submittedName>
        <fullName evidence="9">DNA-binding protein HEXBP-like</fullName>
    </submittedName>
</protein>
<dbReference type="InterPro" id="IPR001878">
    <property type="entry name" value="Znf_CCHC"/>
</dbReference>
<keyword evidence="8" id="KW-1185">Reference proteome</keyword>
<dbReference type="Gene3D" id="4.10.60.10">
    <property type="entry name" value="Zinc finger, CCHC-type"/>
    <property type="match status" value="3"/>
</dbReference>
<dbReference type="Pfam" id="PF00098">
    <property type="entry name" value="zf-CCHC"/>
    <property type="match status" value="3"/>
</dbReference>
<dbReference type="PROSITE" id="PS50158">
    <property type="entry name" value="ZF_CCHC"/>
    <property type="match status" value="3"/>
</dbReference>
<dbReference type="PANTHER" id="PTHR33680:SF1">
    <property type="entry name" value="OS05G0489500 PROTEIN"/>
    <property type="match status" value="1"/>
</dbReference>
<dbReference type="InterPro" id="IPR010666">
    <property type="entry name" value="Znf_GRF"/>
</dbReference>
<evidence type="ECO:0000256" key="3">
    <source>
        <dbReference type="ARBA" id="ARBA00022833"/>
    </source>
</evidence>
<feature type="compositionally biased region" description="Polar residues" evidence="5">
    <location>
        <begin position="327"/>
        <end position="341"/>
    </location>
</feature>
<dbReference type="Proteomes" id="UP001515500">
    <property type="component" value="Chromosome 8"/>
</dbReference>
<evidence type="ECO:0000256" key="1">
    <source>
        <dbReference type="ARBA" id="ARBA00022723"/>
    </source>
</evidence>
<dbReference type="InterPro" id="IPR036875">
    <property type="entry name" value="Znf_CCHC_sf"/>
</dbReference>
<dbReference type="SMART" id="SM00343">
    <property type="entry name" value="ZnF_C2HC"/>
    <property type="match status" value="3"/>
</dbReference>
<dbReference type="Pfam" id="PF06839">
    <property type="entry name" value="Zn_ribbon_GRF"/>
    <property type="match status" value="2"/>
</dbReference>
<accession>A0AB40BS34</accession>
<gene>
    <name evidence="9" type="primary">LOC120266409</name>
</gene>
<dbReference type="GO" id="GO:0008270">
    <property type="term" value="F:zinc ion binding"/>
    <property type="evidence" value="ECO:0007669"/>
    <property type="project" value="UniProtKB-KW"/>
</dbReference>
<feature type="domain" description="CCHC-type" evidence="6">
    <location>
        <begin position="80"/>
        <end position="93"/>
    </location>
</feature>
<keyword evidence="3" id="KW-0862">Zinc</keyword>
<evidence type="ECO:0000256" key="5">
    <source>
        <dbReference type="SAM" id="MobiDB-lite"/>
    </source>
</evidence>
<dbReference type="AlphaFoldDB" id="A0AB40BS34"/>
<keyword evidence="2 4" id="KW-0863">Zinc-finger</keyword>
<evidence type="ECO:0000256" key="4">
    <source>
        <dbReference type="PROSITE-ProRule" id="PRU00047"/>
    </source>
</evidence>
<keyword evidence="1" id="KW-0479">Metal-binding</keyword>
<feature type="region of interest" description="Disordered" evidence="5">
    <location>
        <begin position="320"/>
        <end position="341"/>
    </location>
</feature>
<organism evidence="8 9">
    <name type="scientific">Dioscorea cayennensis subsp. rotundata</name>
    <name type="common">White Guinea yam</name>
    <name type="synonym">Dioscorea rotundata</name>
    <dbReference type="NCBI Taxonomy" id="55577"/>
    <lineage>
        <taxon>Eukaryota</taxon>
        <taxon>Viridiplantae</taxon>
        <taxon>Streptophyta</taxon>
        <taxon>Embryophyta</taxon>
        <taxon>Tracheophyta</taxon>
        <taxon>Spermatophyta</taxon>
        <taxon>Magnoliopsida</taxon>
        <taxon>Liliopsida</taxon>
        <taxon>Dioscoreales</taxon>
        <taxon>Dioscoreaceae</taxon>
        <taxon>Dioscorea</taxon>
    </lineage>
</organism>
<dbReference type="SUPFAM" id="SSF57756">
    <property type="entry name" value="Retrovirus zinc finger-like domains"/>
    <property type="match status" value="2"/>
</dbReference>
<feature type="domain" description="GRF-type" evidence="7">
    <location>
        <begin position="125"/>
        <end position="168"/>
    </location>
</feature>
<dbReference type="PROSITE" id="PS51999">
    <property type="entry name" value="ZF_GRF"/>
    <property type="match status" value="2"/>
</dbReference>
<evidence type="ECO:0000259" key="7">
    <source>
        <dbReference type="PROSITE" id="PS51999"/>
    </source>
</evidence>
<proteinExistence type="predicted"/>
<dbReference type="GO" id="GO:0003676">
    <property type="term" value="F:nucleic acid binding"/>
    <property type="evidence" value="ECO:0007669"/>
    <property type="project" value="InterPro"/>
</dbReference>
<dbReference type="GeneID" id="120266409"/>
<evidence type="ECO:0000256" key="2">
    <source>
        <dbReference type="ARBA" id="ARBA00022771"/>
    </source>
</evidence>
<feature type="domain" description="CCHC-type" evidence="6">
    <location>
        <begin position="301"/>
        <end position="314"/>
    </location>
</feature>
<evidence type="ECO:0000313" key="9">
    <source>
        <dbReference type="RefSeq" id="XP_039129969.1"/>
    </source>
</evidence>
<feature type="domain" description="GRF-type" evidence="7">
    <location>
        <begin position="192"/>
        <end position="235"/>
    </location>
</feature>
<dbReference type="RefSeq" id="XP_039129969.1">
    <property type="nucleotide sequence ID" value="XM_039274035.1"/>
</dbReference>
<evidence type="ECO:0000259" key="6">
    <source>
        <dbReference type="PROSITE" id="PS50158"/>
    </source>
</evidence>
<sequence>MEAIDVDAGDGDHFISLVEAAEAEALSKRPKIQQSLEGSYTAALRGSRSSLWQKQEELKHLHKKPNNPPSGFSVPTSGSCFKCGMTGHWARDCGSAAGGAGGGGDLMRGSVDTGRSSAEVADKACPCGSGNCLVLVSNTAKNPGRKFYRCPVREENGGCNFFEWCDNPSPAIRTTKNVSSYPSNSSASKFPCPCGAGPCRVLVTETGKNVGRQYYCCPKTDGTSSCGFFKWCDDQTSATSQRTFSTPLDNTSSQFSGGRTNSSCFKCGQEGHWSRDCPKQSSDSYSNGRPSHVDSSSSGTCFKCGKTGHWARDCSIKEDNTGKANKRTSNAFQSSYRPKYK</sequence>
<name>A0AB40BS34_DIOCR</name>
<dbReference type="PANTHER" id="PTHR33680">
    <property type="entry name" value="OS07G0190500 PROTEIN"/>
    <property type="match status" value="1"/>
</dbReference>
<evidence type="ECO:0000313" key="8">
    <source>
        <dbReference type="Proteomes" id="UP001515500"/>
    </source>
</evidence>